<feature type="compositionally biased region" description="Basic and acidic residues" evidence="10">
    <location>
        <begin position="346"/>
        <end position="360"/>
    </location>
</feature>
<dbReference type="InterPro" id="IPR036915">
    <property type="entry name" value="Cyclin-like_sf"/>
</dbReference>
<dbReference type="Gene3D" id="1.20.5.650">
    <property type="entry name" value="Single helix bin"/>
    <property type="match status" value="1"/>
</dbReference>
<evidence type="ECO:0000259" key="11">
    <source>
        <dbReference type="SMART" id="SM00385"/>
    </source>
</evidence>
<feature type="region of interest" description="Disordered" evidence="10">
    <location>
        <begin position="479"/>
        <end position="516"/>
    </location>
</feature>
<dbReference type="Gene3D" id="1.10.472.10">
    <property type="entry name" value="Cyclin-like"/>
    <property type="match status" value="2"/>
</dbReference>
<dbReference type="GO" id="GO:0008270">
    <property type="term" value="F:zinc ion binding"/>
    <property type="evidence" value="ECO:0007669"/>
    <property type="project" value="UniProtKB-KW"/>
</dbReference>
<evidence type="ECO:0000256" key="5">
    <source>
        <dbReference type="ARBA" id="ARBA00022833"/>
    </source>
</evidence>
<feature type="compositionally biased region" description="Basic and acidic residues" evidence="10">
    <location>
        <begin position="546"/>
        <end position="568"/>
    </location>
</feature>
<keyword evidence="8" id="KW-0804">Transcription</keyword>
<dbReference type="InterPro" id="IPR011665">
    <property type="entry name" value="BRF1_TBP-bd_dom"/>
</dbReference>
<evidence type="ECO:0000256" key="10">
    <source>
        <dbReference type="SAM" id="MobiDB-lite"/>
    </source>
</evidence>
<evidence type="ECO:0000256" key="7">
    <source>
        <dbReference type="ARBA" id="ARBA00023159"/>
    </source>
</evidence>
<evidence type="ECO:0000256" key="1">
    <source>
        <dbReference type="ARBA" id="ARBA00004123"/>
    </source>
</evidence>
<evidence type="ECO:0000313" key="12">
    <source>
        <dbReference type="EMBL" id="JAU13671.1"/>
    </source>
</evidence>
<dbReference type="PANTHER" id="PTHR11618:SF4">
    <property type="entry name" value="TRANSCRIPTION FACTOR IIIB 90 KDA SUBUNIT"/>
    <property type="match status" value="1"/>
</dbReference>
<keyword evidence="7" id="KW-0010">Activator</keyword>
<dbReference type="GO" id="GO:0070897">
    <property type="term" value="P:transcription preinitiation complex assembly"/>
    <property type="evidence" value="ECO:0007669"/>
    <property type="project" value="InterPro"/>
</dbReference>
<feature type="domain" description="Cyclin-like" evidence="11">
    <location>
        <begin position="76"/>
        <end position="159"/>
    </location>
</feature>
<dbReference type="AlphaFoldDB" id="A0A1J3D3L9"/>
<comment type="similarity">
    <text evidence="2">Belongs to the TFIIB family.</text>
</comment>
<evidence type="ECO:0000256" key="9">
    <source>
        <dbReference type="ARBA" id="ARBA00023242"/>
    </source>
</evidence>
<keyword evidence="4" id="KW-0863">Zinc-finger</keyword>
<feature type="region of interest" description="Disordered" evidence="10">
    <location>
        <begin position="274"/>
        <end position="299"/>
    </location>
</feature>
<feature type="compositionally biased region" description="Acidic residues" evidence="10">
    <location>
        <begin position="409"/>
        <end position="425"/>
    </location>
</feature>
<dbReference type="InterPro" id="IPR000812">
    <property type="entry name" value="TFIIB"/>
</dbReference>
<dbReference type="SMART" id="SM00385">
    <property type="entry name" value="CYCLIN"/>
    <property type="match status" value="2"/>
</dbReference>
<dbReference type="PANTHER" id="PTHR11618">
    <property type="entry name" value="TRANSCRIPTION INITIATION FACTOR IIB-RELATED"/>
    <property type="match status" value="1"/>
</dbReference>
<feature type="compositionally biased region" description="Basic and acidic residues" evidence="10">
    <location>
        <begin position="274"/>
        <end position="294"/>
    </location>
</feature>
<dbReference type="GO" id="GO:0000126">
    <property type="term" value="C:transcription factor TFIIIB complex"/>
    <property type="evidence" value="ECO:0007669"/>
    <property type="project" value="TreeGrafter"/>
</dbReference>
<evidence type="ECO:0000256" key="3">
    <source>
        <dbReference type="ARBA" id="ARBA00022723"/>
    </source>
</evidence>
<comment type="subcellular location">
    <subcellularLocation>
        <location evidence="1">Nucleus</location>
    </subcellularLocation>
</comment>
<feature type="region of interest" description="Disordered" evidence="10">
    <location>
        <begin position="537"/>
        <end position="614"/>
    </location>
</feature>
<evidence type="ECO:0000256" key="4">
    <source>
        <dbReference type="ARBA" id="ARBA00022771"/>
    </source>
</evidence>
<feature type="compositionally biased region" description="Acidic residues" evidence="10">
    <location>
        <begin position="569"/>
        <end position="584"/>
    </location>
</feature>
<dbReference type="GO" id="GO:0017025">
    <property type="term" value="F:TBP-class protein binding"/>
    <property type="evidence" value="ECO:0007669"/>
    <property type="project" value="InterPro"/>
</dbReference>
<reference evidence="12" key="1">
    <citation type="submission" date="2016-07" db="EMBL/GenBank/DDBJ databases">
        <title>De novo transcriptome assembly of four accessions of the metal hyperaccumulator plant Noccaea caerulescens.</title>
        <authorList>
            <person name="Blande D."/>
            <person name="Halimaa P."/>
            <person name="Tervahauta A.I."/>
            <person name="Aarts M.G."/>
            <person name="Karenlampi S.O."/>
        </authorList>
    </citation>
    <scope>NUCLEOTIDE SEQUENCE</scope>
</reference>
<sequence>MVWCNHCGKSVPGLRPYDGALACNLCGRILENFNFSSEVTFVKNAAGQSQASGNVVSSVQSGISSSRERRKRIARYEITNLQTALGIDEREDLIDMAVRFFSMAVEHNFTKGRRTELVQASCLYLTFRERNIPYLLIDISSYLRVSVYELGSVYLQLCEVLYIAEDHNYDKLVDPSIYIPRFSHSLLKGAPNKALVKTARDIIASMKRDWIQTGRKPSGICGAALYTAALSHGIKCSKTDIVKIVHICEATLTKRLDEFGNTESGSLNVEELTEREREMELTEREREREMDKRPSTTKPNSIKKAVLCMHTESTPYGYGLCKGCYTDFMKVSGGLVGGSDPPAFQRAEKERMEKAAREDNEGGTGSVNHDEQLNQSVREPDYCNVSKSEKRCSEKGEENKDGADGDAASSDESDNFSDISDDEVDGYINNEDEKRYKTIIWEELNREYLEEQATKEADLKAAMEALNASNSNCPEYARKLAEASKAAVSKSRKEKQQKRAEEAKNAPPPATAVEAVRRTLDKKRLSGLINYDVLEELFDISPAEQSPKRSKLETVMEKKKEEVKSNEHEDGEDEDEAEEDEDGYDMNTDFPNGDKLYDEEEEEGEEEGYDFGSY</sequence>
<accession>A0A1J3D3L9</accession>
<dbReference type="FunFam" id="1.10.472.10:FF:000066">
    <property type="entry name" value="Transcription factor IIIB subunit"/>
    <property type="match status" value="1"/>
</dbReference>
<dbReference type="GO" id="GO:0000995">
    <property type="term" value="F:RNA polymerase III general transcription initiation factor activity"/>
    <property type="evidence" value="ECO:0007669"/>
    <property type="project" value="TreeGrafter"/>
</dbReference>
<dbReference type="FunFam" id="1.10.472.10:FF:000007">
    <property type="entry name" value="Transcription factor IIIB 90 kDa subunit"/>
    <property type="match status" value="1"/>
</dbReference>
<dbReference type="InterPro" id="IPR013763">
    <property type="entry name" value="Cyclin-like_dom"/>
</dbReference>
<dbReference type="Pfam" id="PF07741">
    <property type="entry name" value="BRF1"/>
    <property type="match status" value="1"/>
</dbReference>
<feature type="region of interest" description="Disordered" evidence="10">
    <location>
        <begin position="336"/>
        <end position="432"/>
    </location>
</feature>
<dbReference type="InterPro" id="IPR013150">
    <property type="entry name" value="TFIIB_cyclin"/>
</dbReference>
<organism evidence="12">
    <name type="scientific">Noccaea caerulescens</name>
    <name type="common">Alpine penny-cress</name>
    <name type="synonym">Thlaspi caerulescens</name>
    <dbReference type="NCBI Taxonomy" id="107243"/>
    <lineage>
        <taxon>Eukaryota</taxon>
        <taxon>Viridiplantae</taxon>
        <taxon>Streptophyta</taxon>
        <taxon>Embryophyta</taxon>
        <taxon>Tracheophyta</taxon>
        <taxon>Spermatophyta</taxon>
        <taxon>Magnoliopsida</taxon>
        <taxon>eudicotyledons</taxon>
        <taxon>Gunneridae</taxon>
        <taxon>Pentapetalae</taxon>
        <taxon>rosids</taxon>
        <taxon>malvids</taxon>
        <taxon>Brassicales</taxon>
        <taxon>Brassicaceae</taxon>
        <taxon>Coluteocarpeae</taxon>
        <taxon>Noccaea</taxon>
    </lineage>
</organism>
<protein>
    <submittedName>
        <fullName evidence="12">Transcription factor IIIB 90 kDa subunit</fullName>
    </submittedName>
</protein>
<feature type="compositionally biased region" description="Acidic residues" evidence="10">
    <location>
        <begin position="597"/>
        <end position="614"/>
    </location>
</feature>
<feature type="compositionally biased region" description="Basic and acidic residues" evidence="10">
    <location>
        <begin position="387"/>
        <end position="403"/>
    </location>
</feature>
<keyword evidence="6" id="KW-0805">Transcription regulation</keyword>
<evidence type="ECO:0000256" key="6">
    <source>
        <dbReference type="ARBA" id="ARBA00023015"/>
    </source>
</evidence>
<dbReference type="GO" id="GO:0001006">
    <property type="term" value="F:RNA polymerase III type 3 promoter sequence-specific DNA binding"/>
    <property type="evidence" value="ECO:0007669"/>
    <property type="project" value="TreeGrafter"/>
</dbReference>
<dbReference type="CDD" id="cd20554">
    <property type="entry name" value="CYCLIN_TFIIIB90_rpt2"/>
    <property type="match status" value="1"/>
</dbReference>
<gene>
    <name evidence="12" type="ORF">GA_TR17943_c1_g1_i1_g.57497</name>
</gene>
<keyword evidence="5" id="KW-0862">Zinc</keyword>
<evidence type="ECO:0000256" key="2">
    <source>
        <dbReference type="ARBA" id="ARBA00010857"/>
    </source>
</evidence>
<keyword evidence="9" id="KW-0539">Nucleus</keyword>
<keyword evidence="3" id="KW-0479">Metal-binding</keyword>
<proteinExistence type="inferred from homology"/>
<name>A0A1J3D3L9_NOCCA</name>
<dbReference type="CDD" id="cd20553">
    <property type="entry name" value="CYCLIN_TFIIIB90_rpt1"/>
    <property type="match status" value="1"/>
</dbReference>
<dbReference type="Pfam" id="PF00382">
    <property type="entry name" value="TFIIB"/>
    <property type="match status" value="2"/>
</dbReference>
<dbReference type="GO" id="GO:0005634">
    <property type="term" value="C:nucleus"/>
    <property type="evidence" value="ECO:0007669"/>
    <property type="project" value="UniProtKB-SubCell"/>
</dbReference>
<dbReference type="GO" id="GO:0097550">
    <property type="term" value="C:transcription preinitiation complex"/>
    <property type="evidence" value="ECO:0007669"/>
    <property type="project" value="TreeGrafter"/>
</dbReference>
<dbReference type="EMBL" id="GEVI01018649">
    <property type="protein sequence ID" value="JAU13671.1"/>
    <property type="molecule type" value="Transcribed_RNA"/>
</dbReference>
<feature type="domain" description="Cyclin-like" evidence="11">
    <location>
        <begin position="177"/>
        <end position="261"/>
    </location>
</feature>
<evidence type="ECO:0000256" key="8">
    <source>
        <dbReference type="ARBA" id="ARBA00023163"/>
    </source>
</evidence>
<dbReference type="SUPFAM" id="SSF47954">
    <property type="entry name" value="Cyclin-like"/>
    <property type="match status" value="2"/>
</dbReference>
<dbReference type="PRINTS" id="PR00685">
    <property type="entry name" value="TIFACTORIIB"/>
</dbReference>